<proteinExistence type="evidence at transcript level"/>
<evidence type="ECO:0000313" key="2">
    <source>
        <dbReference type="EMBL" id="BAL63036.1"/>
    </source>
</evidence>
<dbReference type="EMBL" id="AB519710">
    <property type="protein sequence ID" value="BAL63036.1"/>
    <property type="molecule type" value="mRNA"/>
</dbReference>
<protein>
    <submittedName>
        <fullName evidence="2">Secreted luciferase</fullName>
    </submittedName>
</protein>
<feature type="chain" id="PRO_5003587702" evidence="1">
    <location>
        <begin position="19"/>
        <end position="223"/>
    </location>
</feature>
<gene>
    <name evidence="2" type="primary">LoLuc</name>
</gene>
<feature type="signal peptide" evidence="1">
    <location>
        <begin position="1"/>
        <end position="18"/>
    </location>
</feature>
<sequence length="223" mass="24269">MISWNLLAFATIIALSQALPASPMDRSIVLDNGYVCSWEGIPDDLRDCPKTEDMSKQHGAHLKLPPDVLDEMECNAKKSGCVRGCLQCLALIKCTAKMRKYIPGRCHSYEGDKDIAQGGIGKELTIDIPEIPGFLDLAPMDQFVAQVDLCVDCSSRCLKGLANVQCSCKLYKWLPTRCTGFQAKIKKEASTVIGLEDALALGFDTIQACVAAGKCKDTVGRYS</sequence>
<dbReference type="AlphaFoldDB" id="H3JS13"/>
<name>H3JS13_9MAXI</name>
<accession>H3JS13</accession>
<organism evidence="2">
    <name type="scientific">Lucicutia ovaliformis</name>
    <dbReference type="NCBI Taxonomy" id="670709"/>
    <lineage>
        <taxon>Eukaryota</taxon>
        <taxon>Metazoa</taxon>
        <taxon>Ecdysozoa</taxon>
        <taxon>Arthropoda</taxon>
        <taxon>Crustacea</taxon>
        <taxon>Multicrustacea</taxon>
        <taxon>Hexanauplia</taxon>
        <taxon>Copepoda</taxon>
        <taxon>Calanoida</taxon>
        <taxon>Lucicutiidae</taxon>
        <taxon>Lucicutia</taxon>
    </lineage>
</organism>
<reference evidence="2" key="1">
    <citation type="journal article" date="2012" name="Mol. Biol. Evol.">
        <title>Evolution of bioluminescence in marine planktonic copepods.</title>
        <authorList>
            <person name="Takenaka Y."/>
            <person name="Yamaguchi A."/>
            <person name="Tsuruoka N."/>
            <person name="Torimura M."/>
            <person name="Gojobori T."/>
            <person name="Shigeri Y."/>
        </authorList>
    </citation>
    <scope>NUCLEOTIDE SEQUENCE</scope>
    <source>
        <tissue evidence="2">Whole body</tissue>
    </source>
</reference>
<evidence type="ECO:0000256" key="1">
    <source>
        <dbReference type="SAM" id="SignalP"/>
    </source>
</evidence>
<keyword evidence="1" id="KW-0732">Signal</keyword>